<dbReference type="EMBL" id="SJPU01000001">
    <property type="protein sequence ID" value="TWU18949.1"/>
    <property type="molecule type" value="Genomic_DNA"/>
</dbReference>
<dbReference type="AlphaFoldDB" id="A0A5C6C864"/>
<evidence type="ECO:0000313" key="4">
    <source>
        <dbReference type="Proteomes" id="UP000319908"/>
    </source>
</evidence>
<organism evidence="3 4">
    <name type="scientific">Allorhodopirellula heiligendammensis</name>
    <dbReference type="NCBI Taxonomy" id="2714739"/>
    <lineage>
        <taxon>Bacteria</taxon>
        <taxon>Pseudomonadati</taxon>
        <taxon>Planctomycetota</taxon>
        <taxon>Planctomycetia</taxon>
        <taxon>Pirellulales</taxon>
        <taxon>Pirellulaceae</taxon>
        <taxon>Allorhodopirellula</taxon>
    </lineage>
</organism>
<keyword evidence="2" id="KW-0472">Membrane</keyword>
<gene>
    <name evidence="3" type="ORF">Poly21_11200</name>
</gene>
<dbReference type="RefSeq" id="WP_146405885.1">
    <property type="nucleotide sequence ID" value="NZ_SJPU01000001.1"/>
</dbReference>
<feature type="region of interest" description="Disordered" evidence="1">
    <location>
        <begin position="1"/>
        <end position="23"/>
    </location>
</feature>
<sequence length="70" mass="7724">MSKHNQPNHGHDHSQAADHSAKSGKKIHHDWRFWTAIVLMLLAMGAYVLSLDEAVRPGGVDEPQVPMAAE</sequence>
<keyword evidence="4" id="KW-1185">Reference proteome</keyword>
<evidence type="ECO:0000256" key="1">
    <source>
        <dbReference type="SAM" id="MobiDB-lite"/>
    </source>
</evidence>
<accession>A0A5C6C864</accession>
<keyword evidence="2" id="KW-1133">Transmembrane helix</keyword>
<proteinExistence type="predicted"/>
<evidence type="ECO:0000256" key="2">
    <source>
        <dbReference type="SAM" id="Phobius"/>
    </source>
</evidence>
<dbReference type="OrthoDB" id="292533at2"/>
<reference evidence="3 4" key="1">
    <citation type="journal article" date="2020" name="Antonie Van Leeuwenhoek">
        <title>Rhodopirellula heiligendammensis sp. nov., Rhodopirellula pilleata sp. nov., and Rhodopirellula solitaria sp. nov. isolated from natural or artificial marine surfaces in Northern Germany and California, USA, and emended description of the genus Rhodopirellula.</title>
        <authorList>
            <person name="Kallscheuer N."/>
            <person name="Wiegand S."/>
            <person name="Jogler M."/>
            <person name="Boedeker C."/>
            <person name="Peeters S.H."/>
            <person name="Rast P."/>
            <person name="Heuer A."/>
            <person name="Jetten M.S.M."/>
            <person name="Rohde M."/>
            <person name="Jogler C."/>
        </authorList>
    </citation>
    <scope>NUCLEOTIDE SEQUENCE [LARGE SCALE GENOMIC DNA]</scope>
    <source>
        <strain evidence="3 4">Poly21</strain>
    </source>
</reference>
<name>A0A5C6C864_9BACT</name>
<feature type="compositionally biased region" description="Basic and acidic residues" evidence="1">
    <location>
        <begin position="9"/>
        <end position="21"/>
    </location>
</feature>
<dbReference type="Proteomes" id="UP000319908">
    <property type="component" value="Unassembled WGS sequence"/>
</dbReference>
<keyword evidence="2" id="KW-0812">Transmembrane</keyword>
<protein>
    <submittedName>
        <fullName evidence="3">Uncharacterized protein</fullName>
    </submittedName>
</protein>
<evidence type="ECO:0000313" key="3">
    <source>
        <dbReference type="EMBL" id="TWU18949.1"/>
    </source>
</evidence>
<feature type="transmembrane region" description="Helical" evidence="2">
    <location>
        <begin position="31"/>
        <end position="49"/>
    </location>
</feature>
<comment type="caution">
    <text evidence="3">The sequence shown here is derived from an EMBL/GenBank/DDBJ whole genome shotgun (WGS) entry which is preliminary data.</text>
</comment>